<organism evidence="3 4">
    <name type="scientific">candidate division TA06 bacterium B3_TA06</name>
    <dbReference type="NCBI Taxonomy" id="2012487"/>
    <lineage>
        <taxon>Bacteria</taxon>
        <taxon>Bacteria division TA06</taxon>
    </lineage>
</organism>
<evidence type="ECO:0000313" key="3">
    <source>
        <dbReference type="EMBL" id="TKJ44343.1"/>
    </source>
</evidence>
<evidence type="ECO:0000259" key="2">
    <source>
        <dbReference type="Pfam" id="PF02272"/>
    </source>
</evidence>
<feature type="domain" description="DHHA1" evidence="2">
    <location>
        <begin position="230"/>
        <end position="313"/>
    </location>
</feature>
<feature type="domain" description="DDH" evidence="1">
    <location>
        <begin position="16"/>
        <end position="136"/>
    </location>
</feature>
<dbReference type="InterPro" id="IPR051319">
    <property type="entry name" value="Oligoribo/pAp-PDE_c-di-AMP_PDE"/>
</dbReference>
<evidence type="ECO:0000259" key="1">
    <source>
        <dbReference type="Pfam" id="PF01368"/>
    </source>
</evidence>
<dbReference type="EMBL" id="NJBO01000001">
    <property type="protein sequence ID" value="TKJ44343.1"/>
    <property type="molecule type" value="Genomic_DNA"/>
</dbReference>
<dbReference type="AlphaFoldDB" id="A0A532VAW1"/>
<gene>
    <name evidence="3" type="ORF">CEE36_00970</name>
</gene>
<dbReference type="PANTHER" id="PTHR47618:SF1">
    <property type="entry name" value="BIFUNCTIONAL OLIGORIBONUCLEASE AND PAP PHOSPHATASE NRNA"/>
    <property type="match status" value="1"/>
</dbReference>
<dbReference type="Gene3D" id="3.90.1640.10">
    <property type="entry name" value="inorganic pyrophosphatase (n-terminal core)"/>
    <property type="match status" value="1"/>
</dbReference>
<dbReference type="SUPFAM" id="SSF64182">
    <property type="entry name" value="DHH phosphoesterases"/>
    <property type="match status" value="1"/>
</dbReference>
<dbReference type="Pfam" id="PF01368">
    <property type="entry name" value="DHH"/>
    <property type="match status" value="1"/>
</dbReference>
<evidence type="ECO:0000313" key="4">
    <source>
        <dbReference type="Proteomes" id="UP000317778"/>
    </source>
</evidence>
<dbReference type="InterPro" id="IPR003156">
    <property type="entry name" value="DHHA1_dom"/>
</dbReference>
<dbReference type="Pfam" id="PF02272">
    <property type="entry name" value="DHHA1"/>
    <property type="match status" value="1"/>
</dbReference>
<comment type="caution">
    <text evidence="3">The sequence shown here is derived from an EMBL/GenBank/DDBJ whole genome shotgun (WGS) entry which is preliminary data.</text>
</comment>
<proteinExistence type="predicted"/>
<sequence length="318" mass="34917">MNAREVLKEIRKGNRFLVAGHIDPDGDTITSTLLMGRLLKHLGKGYTLYIRDSIPEKFAFLAGIGKIKQSIEGPEPDTIITLDAPNLERVALAKPRARVINIDHHQSNERFGDVNWLEIDRGAACLMVFELLRLARAPLGSQEGEMVFTGLFTETGGFVLPNVSAEVLRICADVMEHGVNASEIAFRMTARDERNLALLGEILATLAVDDGIATIELTEKMLDDVGLGHDEHDSDSFIRYPSSIPGVKVAIFFREMHEQGMVRMSFRSLGGVDVDRIASRFGGGGHPAAAGAKLKGSYEEVKKRVIEETKRYLACAEG</sequence>
<reference evidence="3 4" key="1">
    <citation type="submission" date="2017-06" db="EMBL/GenBank/DDBJ databases">
        <title>Novel microbial phyla capable of carbon fixation and sulfur reduction in deep-sea sediments.</title>
        <authorList>
            <person name="Huang J."/>
            <person name="Baker B."/>
            <person name="Wang Y."/>
        </authorList>
    </citation>
    <scope>NUCLEOTIDE SEQUENCE [LARGE SCALE GENOMIC DNA]</scope>
    <source>
        <strain evidence="3">B3_TA06</strain>
    </source>
</reference>
<dbReference type="PANTHER" id="PTHR47618">
    <property type="entry name" value="BIFUNCTIONAL OLIGORIBONUCLEASE AND PAP PHOSPHATASE NRNA"/>
    <property type="match status" value="1"/>
</dbReference>
<evidence type="ECO:0008006" key="5">
    <source>
        <dbReference type="Google" id="ProtNLM"/>
    </source>
</evidence>
<dbReference type="GO" id="GO:0003676">
    <property type="term" value="F:nucleic acid binding"/>
    <property type="evidence" value="ECO:0007669"/>
    <property type="project" value="InterPro"/>
</dbReference>
<protein>
    <recommendedName>
        <fullName evidence="5">DHH family phosphoesterase</fullName>
    </recommendedName>
</protein>
<dbReference type="Proteomes" id="UP000317778">
    <property type="component" value="Unassembled WGS sequence"/>
</dbReference>
<dbReference type="InterPro" id="IPR001667">
    <property type="entry name" value="DDH_dom"/>
</dbReference>
<name>A0A532VAW1_UNCT6</name>
<dbReference type="Gene3D" id="3.10.310.30">
    <property type="match status" value="1"/>
</dbReference>
<dbReference type="InterPro" id="IPR038763">
    <property type="entry name" value="DHH_sf"/>
</dbReference>
<accession>A0A532VAW1</accession>